<dbReference type="GO" id="GO:0050242">
    <property type="term" value="F:pyruvate, phosphate dikinase activity"/>
    <property type="evidence" value="ECO:0007669"/>
    <property type="project" value="UniProtKB-UniRule"/>
</dbReference>
<dbReference type="Pfam" id="PF02896">
    <property type="entry name" value="PEP-utilizers_C"/>
    <property type="match status" value="1"/>
</dbReference>
<name>A0A1T4MXW6_9FIRM</name>
<evidence type="ECO:0000256" key="15">
    <source>
        <dbReference type="SAM" id="Coils"/>
    </source>
</evidence>
<protein>
    <recommendedName>
        <fullName evidence="4 11">Pyruvate, phosphate dikinase</fullName>
        <ecNumber evidence="3 11">2.7.9.1</ecNumber>
    </recommendedName>
</protein>
<dbReference type="Gene3D" id="3.50.30.10">
    <property type="entry name" value="Phosphohistidine domain"/>
    <property type="match status" value="1"/>
</dbReference>
<evidence type="ECO:0000313" key="20">
    <source>
        <dbReference type="Proteomes" id="UP000190625"/>
    </source>
</evidence>
<keyword evidence="8 19" id="KW-0418">Kinase</keyword>
<dbReference type="RefSeq" id="WP_078810093.1">
    <property type="nucleotide sequence ID" value="NZ_FUWM01000012.1"/>
</dbReference>
<dbReference type="InterPro" id="IPR036637">
    <property type="entry name" value="Phosphohistidine_dom_sf"/>
</dbReference>
<evidence type="ECO:0000256" key="7">
    <source>
        <dbReference type="ARBA" id="ARBA00022741"/>
    </source>
</evidence>
<dbReference type="InterPro" id="IPR040442">
    <property type="entry name" value="Pyrv_kinase-like_dom_sf"/>
</dbReference>
<dbReference type="Gene3D" id="3.30.1490.20">
    <property type="entry name" value="ATP-grasp fold, A domain"/>
    <property type="match status" value="1"/>
</dbReference>
<feature type="domain" description="Pyruvate phosphate dikinase AMP/ATP-binding" evidence="17">
    <location>
        <begin position="20"/>
        <end position="300"/>
    </location>
</feature>
<feature type="binding site" evidence="14">
    <location>
        <position position="775"/>
    </location>
    <ligand>
        <name>Mg(2+)</name>
        <dbReference type="ChEBI" id="CHEBI:18420"/>
    </ligand>
</feature>
<evidence type="ECO:0000256" key="6">
    <source>
        <dbReference type="ARBA" id="ARBA00022723"/>
    </source>
</evidence>
<feature type="binding site" evidence="13">
    <location>
        <position position="751"/>
    </location>
    <ligand>
        <name>substrate</name>
    </ligand>
</feature>
<comment type="cofactor">
    <cofactor evidence="1 11 14">
        <name>Mg(2+)</name>
        <dbReference type="ChEBI" id="CHEBI:18420"/>
    </cofactor>
</comment>
<dbReference type="Gene3D" id="3.30.470.20">
    <property type="entry name" value="ATP-grasp fold, B domain"/>
    <property type="match status" value="1"/>
</dbReference>
<dbReference type="InterPro" id="IPR000121">
    <property type="entry name" value="PEP_util_C"/>
</dbReference>
<evidence type="ECO:0000256" key="3">
    <source>
        <dbReference type="ARBA" id="ARBA00011994"/>
    </source>
</evidence>
<dbReference type="STRING" id="142842.SAMN02745118_01628"/>
<feature type="binding site" evidence="13">
    <location>
        <position position="774"/>
    </location>
    <ligand>
        <name>substrate</name>
    </ligand>
</feature>
<dbReference type="SUPFAM" id="SSF56059">
    <property type="entry name" value="Glutathione synthetase ATP-binding domain-like"/>
    <property type="match status" value="1"/>
</dbReference>
<evidence type="ECO:0000256" key="5">
    <source>
        <dbReference type="ARBA" id="ARBA00022679"/>
    </source>
</evidence>
<dbReference type="OrthoDB" id="9765468at2"/>
<evidence type="ECO:0000313" key="19">
    <source>
        <dbReference type="EMBL" id="SJZ71637.1"/>
    </source>
</evidence>
<dbReference type="Proteomes" id="UP000190625">
    <property type="component" value="Unassembled WGS sequence"/>
</dbReference>
<dbReference type="Gene3D" id="1.10.189.10">
    <property type="entry name" value="Pyruvate Phosphate Dikinase, domain 2"/>
    <property type="match status" value="1"/>
</dbReference>
<evidence type="ECO:0000259" key="17">
    <source>
        <dbReference type="Pfam" id="PF01326"/>
    </source>
</evidence>
<dbReference type="PANTHER" id="PTHR22931">
    <property type="entry name" value="PHOSPHOENOLPYRUVATE DIKINASE-RELATED"/>
    <property type="match status" value="1"/>
</dbReference>
<dbReference type="GO" id="GO:0016301">
    <property type="term" value="F:kinase activity"/>
    <property type="evidence" value="ECO:0007669"/>
    <property type="project" value="UniProtKB-UniRule"/>
</dbReference>
<evidence type="ECO:0000256" key="2">
    <source>
        <dbReference type="ARBA" id="ARBA00007837"/>
    </source>
</evidence>
<dbReference type="EMBL" id="FUWM01000012">
    <property type="protein sequence ID" value="SJZ71637.1"/>
    <property type="molecule type" value="Genomic_DNA"/>
</dbReference>
<dbReference type="InterPro" id="IPR015813">
    <property type="entry name" value="Pyrv/PenolPyrv_kinase-like_dom"/>
</dbReference>
<dbReference type="AlphaFoldDB" id="A0A1T4MXW6"/>
<evidence type="ECO:0000256" key="8">
    <source>
        <dbReference type="ARBA" id="ARBA00022777"/>
    </source>
</evidence>
<evidence type="ECO:0000256" key="1">
    <source>
        <dbReference type="ARBA" id="ARBA00001946"/>
    </source>
</evidence>
<keyword evidence="10 14" id="KW-0460">Magnesium</keyword>
<dbReference type="Pfam" id="PF01326">
    <property type="entry name" value="PPDK_N"/>
    <property type="match status" value="2"/>
</dbReference>
<evidence type="ECO:0000256" key="4">
    <source>
        <dbReference type="ARBA" id="ARBA00020138"/>
    </source>
</evidence>
<keyword evidence="7" id="KW-0547">Nucleotide-binding</keyword>
<proteinExistence type="inferred from homology"/>
<evidence type="ECO:0000259" key="16">
    <source>
        <dbReference type="Pfam" id="PF00391"/>
    </source>
</evidence>
<evidence type="ECO:0000256" key="9">
    <source>
        <dbReference type="ARBA" id="ARBA00022840"/>
    </source>
</evidence>
<dbReference type="GO" id="GO:0046872">
    <property type="term" value="F:metal ion binding"/>
    <property type="evidence" value="ECO:0007669"/>
    <property type="project" value="UniProtKB-UniRule"/>
</dbReference>
<dbReference type="InterPro" id="IPR010121">
    <property type="entry name" value="Pyruvate_phosphate_dikinase"/>
</dbReference>
<dbReference type="InterPro" id="IPR013815">
    <property type="entry name" value="ATP_grasp_subdomain_1"/>
</dbReference>
<evidence type="ECO:0000256" key="11">
    <source>
        <dbReference type="PIRNR" id="PIRNR000853"/>
    </source>
</evidence>
<organism evidence="19 20">
    <name type="scientific">Selenihalanaerobacter shriftii</name>
    <dbReference type="NCBI Taxonomy" id="142842"/>
    <lineage>
        <taxon>Bacteria</taxon>
        <taxon>Bacillati</taxon>
        <taxon>Bacillota</taxon>
        <taxon>Clostridia</taxon>
        <taxon>Halanaerobiales</taxon>
        <taxon>Halobacteroidaceae</taxon>
        <taxon>Selenihalanaerobacter</taxon>
    </lineage>
</organism>
<keyword evidence="5" id="KW-0808">Transferase</keyword>
<feature type="binding site" evidence="13">
    <location>
        <position position="772"/>
    </location>
    <ligand>
        <name>substrate</name>
    </ligand>
</feature>
<dbReference type="SUPFAM" id="SSF51621">
    <property type="entry name" value="Phosphoenolpyruvate/pyruvate domain"/>
    <property type="match status" value="1"/>
</dbReference>
<dbReference type="PROSITE" id="PS00370">
    <property type="entry name" value="PEP_ENZYMES_PHOS_SITE"/>
    <property type="match status" value="1"/>
</dbReference>
<dbReference type="Gene3D" id="1.20.80.30">
    <property type="match status" value="1"/>
</dbReference>
<feature type="domain" description="PEP-utilising enzyme mobile" evidence="16">
    <location>
        <begin position="422"/>
        <end position="503"/>
    </location>
</feature>
<feature type="active site" description="Proton donor" evidence="12">
    <location>
        <position position="838"/>
    </location>
</feature>
<dbReference type="PROSITE" id="PS00742">
    <property type="entry name" value="PEP_ENZYMES_2"/>
    <property type="match status" value="1"/>
</dbReference>
<dbReference type="InterPro" id="IPR002192">
    <property type="entry name" value="PPDK_AMP/ATP-bd"/>
</dbReference>
<keyword evidence="15" id="KW-0175">Coiled coil</keyword>
<reference evidence="20" key="1">
    <citation type="submission" date="2017-02" db="EMBL/GenBank/DDBJ databases">
        <authorList>
            <person name="Varghese N."/>
            <person name="Submissions S."/>
        </authorList>
    </citation>
    <scope>NUCLEOTIDE SEQUENCE [LARGE SCALE GENOMIC DNA]</scope>
    <source>
        <strain evidence="20">ATCC BAA-73</strain>
    </source>
</reference>
<sequence>MSAKNKDIYSFEEGSLDLKPLLGGKGASLGEMTTLGLPVPPGMTVTTEACNLYYENNEKLTEELKEGIKEYLIELEEKTGKNFGDNDSPLLLSIRSGATISMPGMMDTILNLGLNDQAVEGFAKETNDERFAYDCYRRFIQMFGNVVLKIEGYKFGRGLDELKEEVGAENDLALTTEDLKELVSRYKEIIKDEAGIDFPQDPMEQLITAVEAVFGSWNNKRAIIYRDAHEIDHSLGTAVNIQTMVFGNMGDGSGTGVVFTRNPSTGENKLYGEYLLNAQGEDVVAGIRTPQSIQTLKEQLPEVFDQLVEVTETLEEHYKDMQDIEFTIENGQLYLLQTRTGKRTAKAAIKIAADMVAEGLIEIDEALLRVEPKHIEKVLHRQIDPEVETEVIAKGLPASPGAASGEVVFSADEAEELKEKGKNVLLVSLETTPEDIHGVIAAEGVLTTRGGMTSHAAVVARGMGKSCVCGCEGINIDFEVEEFVVGDTTVKKGDNLTINGGTGEVMVGSVKMTEPKLSEECQQILNWADEYRDLGVRANADNGPDAQKAYEFGTEGIGLCRTEHMFMAPDRVPIVQKLILSESDAEKEEALTKLEPMQRQDFEEIFTALKGKPVTVRLLDPPLHEFLPDLTELVKEVTELQQSDANEELKEKQELLRKVKDMNESNPMLGFRGCRLGIMIPEIYEMQVSAIFKAAIKLVKEGKEVEPEIMLPLITHVNEFKTLRTRVEKVADQLLEEAGLDLEYKIGTMIELPRACMTADQIAEEADFFSFGTNDLTQTTFGFSRDDAESKFLHYYVEKELLPENPFISLDADGVGRLVNLATDSGREVNPDLKVGICGEHGGEPKSIALCHEYGLNYVSCSPYRVPVARLAAAQAKIKSE</sequence>
<keyword evidence="19" id="KW-0670">Pyruvate</keyword>
<dbReference type="EC" id="2.7.9.1" evidence="3 11"/>
<dbReference type="InterPro" id="IPR023151">
    <property type="entry name" value="PEP_util_CS"/>
</dbReference>
<comment type="catalytic activity">
    <reaction evidence="11">
        <text>pyruvate + phosphate + ATP = phosphoenolpyruvate + AMP + diphosphate + H(+)</text>
        <dbReference type="Rhea" id="RHEA:10756"/>
        <dbReference type="ChEBI" id="CHEBI:15361"/>
        <dbReference type="ChEBI" id="CHEBI:15378"/>
        <dbReference type="ChEBI" id="CHEBI:30616"/>
        <dbReference type="ChEBI" id="CHEBI:33019"/>
        <dbReference type="ChEBI" id="CHEBI:43474"/>
        <dbReference type="ChEBI" id="CHEBI:58702"/>
        <dbReference type="ChEBI" id="CHEBI:456215"/>
        <dbReference type="EC" id="2.7.9.1"/>
    </reaction>
</comment>
<dbReference type="NCBIfam" id="NF004531">
    <property type="entry name" value="PRK05878.1"/>
    <property type="match status" value="1"/>
</dbReference>
<feature type="active site" description="Tele-phosphohistidine intermediate" evidence="12">
    <location>
        <position position="455"/>
    </location>
</feature>
<dbReference type="GO" id="GO:0005524">
    <property type="term" value="F:ATP binding"/>
    <property type="evidence" value="ECO:0007669"/>
    <property type="project" value="UniProtKB-UniRule"/>
</dbReference>
<feature type="binding site" evidence="13">
    <location>
        <position position="617"/>
    </location>
    <ligand>
        <name>substrate</name>
    </ligand>
</feature>
<feature type="domain" description="PEP-utilising enzyme C-terminal" evidence="18">
    <location>
        <begin position="518"/>
        <end position="877"/>
    </location>
</feature>
<accession>A0A1T4MXW6</accession>
<evidence type="ECO:0000256" key="14">
    <source>
        <dbReference type="PIRSR" id="PIRSR000853-3"/>
    </source>
</evidence>
<dbReference type="PIRSF" id="PIRSF000853">
    <property type="entry name" value="PPDK"/>
    <property type="match status" value="1"/>
</dbReference>
<dbReference type="InterPro" id="IPR008279">
    <property type="entry name" value="PEP-util_enz_mobile_dom"/>
</dbReference>
<keyword evidence="9" id="KW-0067">ATP-binding</keyword>
<dbReference type="Gene3D" id="3.20.20.60">
    <property type="entry name" value="Phosphoenolpyruvate-binding domains"/>
    <property type="match status" value="1"/>
</dbReference>
<feature type="binding site" evidence="13">
    <location>
        <position position="775"/>
    </location>
    <ligand>
        <name>substrate</name>
    </ligand>
</feature>
<dbReference type="NCBIfam" id="TIGR01828">
    <property type="entry name" value="pyru_phos_dikin"/>
    <property type="match status" value="1"/>
</dbReference>
<dbReference type="SUPFAM" id="SSF52009">
    <property type="entry name" value="Phosphohistidine domain"/>
    <property type="match status" value="1"/>
</dbReference>
<feature type="binding site" evidence="14">
    <location>
        <position position="751"/>
    </location>
    <ligand>
        <name>Mg(2+)</name>
        <dbReference type="ChEBI" id="CHEBI:18420"/>
    </ligand>
</feature>
<keyword evidence="20" id="KW-1185">Reference proteome</keyword>
<feature type="coiled-coil region" evidence="15">
    <location>
        <begin position="635"/>
        <end position="665"/>
    </location>
</feature>
<dbReference type="PANTHER" id="PTHR22931:SF9">
    <property type="entry name" value="PYRUVATE, PHOSPHATE DIKINASE 1, CHLOROPLASTIC"/>
    <property type="match status" value="1"/>
</dbReference>
<keyword evidence="6 14" id="KW-0479">Metal-binding</keyword>
<dbReference type="InterPro" id="IPR018274">
    <property type="entry name" value="PEP_util_AS"/>
</dbReference>
<feature type="domain" description="Pyruvate phosphate dikinase AMP/ATP-binding" evidence="17">
    <location>
        <begin position="305"/>
        <end position="357"/>
    </location>
</feature>
<gene>
    <name evidence="19" type="ORF">SAMN02745118_01628</name>
</gene>
<evidence type="ECO:0000256" key="12">
    <source>
        <dbReference type="PIRSR" id="PIRSR000853-1"/>
    </source>
</evidence>
<comment type="similarity">
    <text evidence="2 11">Belongs to the PEP-utilizing enzyme family.</text>
</comment>
<feature type="binding site" evidence="13">
    <location>
        <position position="561"/>
    </location>
    <ligand>
        <name>substrate</name>
    </ligand>
</feature>
<evidence type="ECO:0000256" key="10">
    <source>
        <dbReference type="ARBA" id="ARBA00022842"/>
    </source>
</evidence>
<evidence type="ECO:0000256" key="13">
    <source>
        <dbReference type="PIRSR" id="PIRSR000853-2"/>
    </source>
</evidence>
<dbReference type="Pfam" id="PF00391">
    <property type="entry name" value="PEP-utilizers"/>
    <property type="match status" value="1"/>
</dbReference>
<feature type="binding site" evidence="13">
    <location>
        <position position="773"/>
    </location>
    <ligand>
        <name>substrate</name>
    </ligand>
</feature>
<evidence type="ECO:0000259" key="18">
    <source>
        <dbReference type="Pfam" id="PF02896"/>
    </source>
</evidence>